<comment type="caution">
    <text evidence="1">The sequence shown here is derived from an EMBL/GenBank/DDBJ whole genome shotgun (WGS) entry which is preliminary data.</text>
</comment>
<organism evidence="1 2">
    <name type="scientific">Caerostris extrusa</name>
    <name type="common">Bark spider</name>
    <name type="synonym">Caerostris bankana</name>
    <dbReference type="NCBI Taxonomy" id="172846"/>
    <lineage>
        <taxon>Eukaryota</taxon>
        <taxon>Metazoa</taxon>
        <taxon>Ecdysozoa</taxon>
        <taxon>Arthropoda</taxon>
        <taxon>Chelicerata</taxon>
        <taxon>Arachnida</taxon>
        <taxon>Araneae</taxon>
        <taxon>Araneomorphae</taxon>
        <taxon>Entelegynae</taxon>
        <taxon>Araneoidea</taxon>
        <taxon>Araneidae</taxon>
        <taxon>Caerostris</taxon>
    </lineage>
</organism>
<name>A0AAV4QII4_CAEEX</name>
<keyword evidence="2" id="KW-1185">Reference proteome</keyword>
<protein>
    <submittedName>
        <fullName evidence="1">Uncharacterized protein</fullName>
    </submittedName>
</protein>
<dbReference type="EMBL" id="BPLR01006068">
    <property type="protein sequence ID" value="GIY07203.1"/>
    <property type="molecule type" value="Genomic_DNA"/>
</dbReference>
<gene>
    <name evidence="1" type="ORF">CEXT_497501</name>
</gene>
<accession>A0AAV4QII4</accession>
<sequence length="117" mass="13282">MSSCQAAIRISSVNAEMGPDFLTPREEDPRLFYTKETRLVSLEKEVCAVEVTFYEETDNLILDKAFAAQCEGLEETEVKYLPESVISDLSKKKESFAKSLILIVWKLNWSMDPIGLI</sequence>
<dbReference type="AlphaFoldDB" id="A0AAV4QII4"/>
<evidence type="ECO:0000313" key="1">
    <source>
        <dbReference type="EMBL" id="GIY07203.1"/>
    </source>
</evidence>
<proteinExistence type="predicted"/>
<reference evidence="1 2" key="1">
    <citation type="submission" date="2021-06" db="EMBL/GenBank/DDBJ databases">
        <title>Caerostris extrusa draft genome.</title>
        <authorList>
            <person name="Kono N."/>
            <person name="Arakawa K."/>
        </authorList>
    </citation>
    <scope>NUCLEOTIDE SEQUENCE [LARGE SCALE GENOMIC DNA]</scope>
</reference>
<evidence type="ECO:0000313" key="2">
    <source>
        <dbReference type="Proteomes" id="UP001054945"/>
    </source>
</evidence>
<dbReference type="Proteomes" id="UP001054945">
    <property type="component" value="Unassembled WGS sequence"/>
</dbReference>